<keyword evidence="2" id="KW-0132">Cell division</keyword>
<dbReference type="AlphaFoldDB" id="X8C837"/>
<name>X8C837_MYCXE</name>
<evidence type="ECO:0000313" key="2">
    <source>
        <dbReference type="EMBL" id="EUA52254.1"/>
    </source>
</evidence>
<reference evidence="2" key="1">
    <citation type="submission" date="2014-01" db="EMBL/GenBank/DDBJ databases">
        <authorList>
            <person name="Brown-Elliot B."/>
            <person name="Wallace R."/>
            <person name="Lenaerts A."/>
            <person name="Ordway D."/>
            <person name="DeGroote M.A."/>
            <person name="Parker T."/>
            <person name="Sizemore C."/>
            <person name="Tallon L.J."/>
            <person name="Sadzewicz L.K."/>
            <person name="Sengamalay N."/>
            <person name="Fraser C.M."/>
            <person name="Hine E."/>
            <person name="Shefchek K.A."/>
            <person name="Das S.P."/>
            <person name="Tettelin H."/>
        </authorList>
    </citation>
    <scope>NUCLEOTIDE SEQUENCE [LARGE SCALE GENOMIC DNA]</scope>
    <source>
        <strain evidence="2">4042</strain>
    </source>
</reference>
<dbReference type="EMBL" id="JAOB01000033">
    <property type="protein sequence ID" value="EUA52254.1"/>
    <property type="molecule type" value="Genomic_DNA"/>
</dbReference>
<protein>
    <submittedName>
        <fullName evidence="2">Putative cell division cycle 48 domain protein</fullName>
    </submittedName>
</protein>
<dbReference type="GO" id="GO:0051301">
    <property type="term" value="P:cell division"/>
    <property type="evidence" value="ECO:0007669"/>
    <property type="project" value="UniProtKB-KW"/>
</dbReference>
<dbReference type="PATRIC" id="fig|1299334.3.peg.3553"/>
<sequence>MHGGRLSVMSDVQVSSAAVALAGENPDVRRAVELVGQILSGSVTTRTTLDGFLHETLGRPGSELVCDSRKLSSIGHVTAGLAIAALIDRFDPRLGPGDDDEPPTWGTSRSVNSAWHHRRPYRPTSPPASSLLRHWWCGSANMPDSATNLDCRSTQPRQTEHMARR</sequence>
<organism evidence="2">
    <name type="scientific">Mycobacterium xenopi 4042</name>
    <dbReference type="NCBI Taxonomy" id="1299334"/>
    <lineage>
        <taxon>Bacteria</taxon>
        <taxon>Bacillati</taxon>
        <taxon>Actinomycetota</taxon>
        <taxon>Actinomycetes</taxon>
        <taxon>Mycobacteriales</taxon>
        <taxon>Mycobacteriaceae</taxon>
        <taxon>Mycobacterium</taxon>
    </lineage>
</organism>
<feature type="region of interest" description="Disordered" evidence="1">
    <location>
        <begin position="94"/>
        <end position="128"/>
    </location>
</feature>
<feature type="region of interest" description="Disordered" evidence="1">
    <location>
        <begin position="146"/>
        <end position="165"/>
    </location>
</feature>
<evidence type="ECO:0000256" key="1">
    <source>
        <dbReference type="SAM" id="MobiDB-lite"/>
    </source>
</evidence>
<keyword evidence="2" id="KW-0131">Cell cycle</keyword>
<gene>
    <name evidence="2" type="ORF">I553_2440</name>
</gene>
<accession>X8C837</accession>
<feature type="compositionally biased region" description="Polar residues" evidence="1">
    <location>
        <begin position="146"/>
        <end position="157"/>
    </location>
</feature>
<comment type="caution">
    <text evidence="2">The sequence shown here is derived from an EMBL/GenBank/DDBJ whole genome shotgun (WGS) entry which is preliminary data.</text>
</comment>
<proteinExistence type="predicted"/>